<gene>
    <name evidence="2" type="ORF">XU08_C0002G0138</name>
</gene>
<evidence type="ECO:0000313" key="3">
    <source>
        <dbReference type="Proteomes" id="UP000051297"/>
    </source>
</evidence>
<evidence type="ECO:0000256" key="1">
    <source>
        <dbReference type="SAM" id="Phobius"/>
    </source>
</evidence>
<keyword evidence="1" id="KW-1133">Transmembrane helix</keyword>
<organism evidence="2 3">
    <name type="scientific">candidate division WWE3 bacterium CSP1-7</name>
    <dbReference type="NCBI Taxonomy" id="1576480"/>
    <lineage>
        <taxon>Bacteria</taxon>
        <taxon>Katanobacteria</taxon>
    </lineage>
</organism>
<proteinExistence type="predicted"/>
<evidence type="ECO:0008006" key="4">
    <source>
        <dbReference type="Google" id="ProtNLM"/>
    </source>
</evidence>
<accession>A0A0T5ZXU2</accession>
<dbReference type="EMBL" id="LDXK01000002">
    <property type="protein sequence ID" value="KRT67579.1"/>
    <property type="molecule type" value="Genomic_DNA"/>
</dbReference>
<dbReference type="AlphaFoldDB" id="A0A0T5ZXU2"/>
<evidence type="ECO:0000313" key="2">
    <source>
        <dbReference type="EMBL" id="KRT67579.1"/>
    </source>
</evidence>
<dbReference type="STRING" id="1576480.XU08_C0002G0138"/>
<dbReference type="InterPro" id="IPR025101">
    <property type="entry name" value="DUF4012"/>
</dbReference>
<reference evidence="2 3" key="1">
    <citation type="submission" date="2015-05" db="EMBL/GenBank/DDBJ databases">
        <title>Critical biogeochemical functions in the subsurface are associated with bacteria from new phyla and little studied lineages.</title>
        <authorList>
            <person name="Hug L.A."/>
            <person name="Thomas B.C."/>
            <person name="Sharon I."/>
            <person name="Brown C.T."/>
            <person name="Sharma R."/>
            <person name="Hettich R.L."/>
            <person name="Wilkins M.J."/>
            <person name="Williams K.H."/>
            <person name="Singh A."/>
            <person name="Banfield J.F."/>
        </authorList>
    </citation>
    <scope>NUCLEOTIDE SEQUENCE [LARGE SCALE GENOMIC DNA]</scope>
    <source>
        <strain evidence="2">CSP1-7</strain>
    </source>
</reference>
<keyword evidence="1" id="KW-0812">Transmembrane</keyword>
<dbReference type="Proteomes" id="UP000051297">
    <property type="component" value="Unassembled WGS sequence"/>
</dbReference>
<comment type="caution">
    <text evidence="2">The sequence shown here is derived from an EMBL/GenBank/DDBJ whole genome shotgun (WGS) entry which is preliminary data.</text>
</comment>
<feature type="transmembrane region" description="Helical" evidence="1">
    <location>
        <begin position="46"/>
        <end position="71"/>
    </location>
</feature>
<name>A0A0T5ZXU2_UNCKA</name>
<dbReference type="Pfam" id="PF13196">
    <property type="entry name" value="DUF4012"/>
    <property type="match status" value="1"/>
</dbReference>
<keyword evidence="1" id="KW-0472">Membrane</keyword>
<sequence length="673" mass="75375">MELIEPSSGKTSSPKDLLPAVPFRKKRQGRLGAILRFPFKTRRRRWFTFGVILVLLILIALPATAGVYLFFQVRGFPALGSELNNAIKDQDLPRIETALGAVDSQLAKVETAFSGMFVFRLVPLVGDYYRDGMHALKAARLAVDTGEEIVTVLRPYQETLGLVQGFGSQITVEQRLQNLLDTLPPLADKLDLVWTNIPLIKEEIQGINPSRYPEDFRGIRIRFWLSEAQNILDETAPIISRGREILEIAPALLGSPKRTYLVLFQNAAELRPTGGFITGFSLLTIKGGTVLANDFHSGAYFADHYPPELGFSPPKPLSKYLNVGKWHFQDSNYSPDFPTTARTILAAWKKSPLPKVSGVVALNTAVAADLLNLSGPIRIPGYDLDLANTGLPEDCLKGERNFTSGNLICRLEFYVEKAPRSSRGTEARKKILDLISDAVIKKISNSSAEIWPRLVDFIFKNLDQKNLMIYAAAEREQKLISDFGYAGEVRESTGDYLYVNDSNFGGLKTNLYMQETVEQSLQELEDGIWRKTVKIRYYNPVPYDGWLSGYYKDFVRIYVPQGSKLVSVDGAFQIWTYADTWSTGIQNPAGWKEFGKTVFGAYFAVVPQKEYFLTFVYDLPSSFAKAMKDSSEYQLLLQKQSGTNIGLVKVQIGDTIETVDLSQDREITIPLGR</sequence>
<protein>
    <recommendedName>
        <fullName evidence="4">DUF4012 domain-containing protein</fullName>
    </recommendedName>
</protein>